<evidence type="ECO:0000256" key="2">
    <source>
        <dbReference type="RuleBase" id="RU003749"/>
    </source>
</evidence>
<gene>
    <name evidence="4" type="ORF">N7E81_05060</name>
</gene>
<dbReference type="SUPFAM" id="SSF52091">
    <property type="entry name" value="SpoIIaa-like"/>
    <property type="match status" value="1"/>
</dbReference>
<feature type="domain" description="STAS" evidence="3">
    <location>
        <begin position="4"/>
        <end position="112"/>
    </location>
</feature>
<dbReference type="RefSeq" id="WP_263052198.1">
    <property type="nucleotide sequence ID" value="NZ_CP106735.1"/>
</dbReference>
<comment type="similarity">
    <text evidence="1 2">Belongs to the anti-sigma-factor antagonist family.</text>
</comment>
<dbReference type="Proteomes" id="UP001062165">
    <property type="component" value="Chromosome"/>
</dbReference>
<proteinExistence type="inferred from homology"/>
<accession>A0ABY6D2X0</accession>
<dbReference type="InterPro" id="IPR003658">
    <property type="entry name" value="Anti-sigma_ant"/>
</dbReference>
<keyword evidence="5" id="KW-1185">Reference proteome</keyword>
<dbReference type="NCBIfam" id="TIGR00377">
    <property type="entry name" value="ant_ant_sig"/>
    <property type="match status" value="1"/>
</dbReference>
<dbReference type="Gene3D" id="3.30.750.24">
    <property type="entry name" value="STAS domain"/>
    <property type="match status" value="1"/>
</dbReference>
<sequence length="113" mass="12541">MIKIDNHINDNPEYYQLSVGGEVDASSSIHLEEGLKNAMTSSKKIIVDLAELEYISSAGLGVFMSIIQELENQKIKFVIYGMAPKVKEVFEILGLNQLINIKDTKEEALAAIQ</sequence>
<dbReference type="PANTHER" id="PTHR33495:SF2">
    <property type="entry name" value="ANTI-SIGMA FACTOR ANTAGONIST TM_1081-RELATED"/>
    <property type="match status" value="1"/>
</dbReference>
<name>A0ABY6D2X0_9BACT</name>
<dbReference type="InterPro" id="IPR036513">
    <property type="entry name" value="STAS_dom_sf"/>
</dbReference>
<organism evidence="4 5">
    <name type="scientific">Reichenbachiella carrageenanivorans</name>
    <dbReference type="NCBI Taxonomy" id="2979869"/>
    <lineage>
        <taxon>Bacteria</taxon>
        <taxon>Pseudomonadati</taxon>
        <taxon>Bacteroidota</taxon>
        <taxon>Cytophagia</taxon>
        <taxon>Cytophagales</taxon>
        <taxon>Reichenbachiellaceae</taxon>
        <taxon>Reichenbachiella</taxon>
    </lineage>
</organism>
<reference evidence="4" key="1">
    <citation type="submission" date="2022-10" db="EMBL/GenBank/DDBJ databases">
        <title>Comparative genomics and taxonomic characterization of three novel marine species of genus Reichenbachiella exhibiting antioxidant and polysaccharide degradation activities.</title>
        <authorList>
            <person name="Muhammad N."/>
            <person name="Lee Y.-J."/>
            <person name="Ko J."/>
            <person name="Kim S.-G."/>
        </authorList>
    </citation>
    <scope>NUCLEOTIDE SEQUENCE</scope>
    <source>
        <strain evidence="4">Wsw4-B4</strain>
    </source>
</reference>
<evidence type="ECO:0000313" key="4">
    <source>
        <dbReference type="EMBL" id="UXX80468.1"/>
    </source>
</evidence>
<protein>
    <recommendedName>
        <fullName evidence="2">Anti-sigma factor antagonist</fullName>
    </recommendedName>
</protein>
<dbReference type="CDD" id="cd07043">
    <property type="entry name" value="STAS_anti-anti-sigma_factors"/>
    <property type="match status" value="1"/>
</dbReference>
<evidence type="ECO:0000259" key="3">
    <source>
        <dbReference type="PROSITE" id="PS50801"/>
    </source>
</evidence>
<dbReference type="PANTHER" id="PTHR33495">
    <property type="entry name" value="ANTI-SIGMA FACTOR ANTAGONIST TM_1081-RELATED-RELATED"/>
    <property type="match status" value="1"/>
</dbReference>
<dbReference type="EMBL" id="CP106735">
    <property type="protein sequence ID" value="UXX80468.1"/>
    <property type="molecule type" value="Genomic_DNA"/>
</dbReference>
<dbReference type="InterPro" id="IPR002645">
    <property type="entry name" value="STAS_dom"/>
</dbReference>
<evidence type="ECO:0000313" key="5">
    <source>
        <dbReference type="Proteomes" id="UP001062165"/>
    </source>
</evidence>
<dbReference type="PROSITE" id="PS50801">
    <property type="entry name" value="STAS"/>
    <property type="match status" value="1"/>
</dbReference>
<dbReference type="Pfam" id="PF01740">
    <property type="entry name" value="STAS"/>
    <property type="match status" value="1"/>
</dbReference>
<evidence type="ECO:0000256" key="1">
    <source>
        <dbReference type="ARBA" id="ARBA00009013"/>
    </source>
</evidence>